<accession>A0A0U4WM56</accession>
<dbReference type="Proteomes" id="UP000217696">
    <property type="component" value="Chromosome"/>
</dbReference>
<protein>
    <submittedName>
        <fullName evidence="1">Uncharacterized protein</fullName>
    </submittedName>
</protein>
<dbReference type="EMBL" id="AP017312">
    <property type="protein sequence ID" value="BAU29433.1"/>
    <property type="molecule type" value="Genomic_DNA"/>
</dbReference>
<organism evidence="1 2">
    <name type="scientific">Aneurinibacillus soli</name>
    <dbReference type="NCBI Taxonomy" id="1500254"/>
    <lineage>
        <taxon>Bacteria</taxon>
        <taxon>Bacillati</taxon>
        <taxon>Bacillota</taxon>
        <taxon>Bacilli</taxon>
        <taxon>Bacillales</taxon>
        <taxon>Paenibacillaceae</taxon>
        <taxon>Aneurinibacillus group</taxon>
        <taxon>Aneurinibacillus</taxon>
    </lineage>
</organism>
<reference evidence="1 2" key="1">
    <citation type="submission" date="2015-12" db="EMBL/GenBank/DDBJ databases">
        <title>Genome sequence of Aneurinibacillus soli.</title>
        <authorList>
            <person name="Lee J.S."/>
            <person name="Lee K.C."/>
            <person name="Kim K.K."/>
            <person name="Lee B.W."/>
        </authorList>
    </citation>
    <scope>NUCLEOTIDE SEQUENCE [LARGE SCALE GENOMIC DNA]</scope>
    <source>
        <strain evidence="1 2">CB4</strain>
    </source>
</reference>
<dbReference type="KEGG" id="asoc:CB4_03633"/>
<proteinExistence type="predicted"/>
<dbReference type="AlphaFoldDB" id="A0A0U4WM56"/>
<dbReference type="RefSeq" id="WP_146226652.1">
    <property type="nucleotide sequence ID" value="NZ_QJSZ01000023.1"/>
</dbReference>
<name>A0A0U4WM56_9BACL</name>
<sequence>MMTSMITYPSLENLTLMTMKKVRDDADAVVDAEDANVDVGVVVASSVVVAVVARDKVKNNNR</sequence>
<gene>
    <name evidence="1" type="ORF">CB4_03633</name>
</gene>
<evidence type="ECO:0000313" key="1">
    <source>
        <dbReference type="EMBL" id="BAU29433.1"/>
    </source>
</evidence>
<evidence type="ECO:0000313" key="2">
    <source>
        <dbReference type="Proteomes" id="UP000217696"/>
    </source>
</evidence>
<keyword evidence="2" id="KW-1185">Reference proteome</keyword>